<sequence length="79" mass="9016">IETGDPQGGRARWRFRRQLENSSEIAIRRVAELTGDFGKNHVFHKASACPTLLAVEERDDTVTCPLYLVSRLVLQKYND</sequence>
<proteinExistence type="predicted"/>
<dbReference type="EMBL" id="NMUH01009041">
    <property type="protein sequence ID" value="MQM19592.1"/>
    <property type="molecule type" value="Genomic_DNA"/>
</dbReference>
<evidence type="ECO:0000313" key="2">
    <source>
        <dbReference type="Proteomes" id="UP000652761"/>
    </source>
</evidence>
<evidence type="ECO:0000313" key="1">
    <source>
        <dbReference type="EMBL" id="MQM19592.1"/>
    </source>
</evidence>
<protein>
    <submittedName>
        <fullName evidence="1">Uncharacterized protein</fullName>
    </submittedName>
</protein>
<reference evidence="1" key="1">
    <citation type="submission" date="2017-07" db="EMBL/GenBank/DDBJ databases">
        <title>Taro Niue Genome Assembly and Annotation.</title>
        <authorList>
            <person name="Atibalentja N."/>
            <person name="Keating K."/>
            <person name="Fields C.J."/>
        </authorList>
    </citation>
    <scope>NUCLEOTIDE SEQUENCE</scope>
    <source>
        <strain evidence="1">Niue_2</strain>
        <tissue evidence="1">Leaf</tissue>
    </source>
</reference>
<keyword evidence="2" id="KW-1185">Reference proteome</keyword>
<accession>A0A843XK57</accession>
<gene>
    <name evidence="1" type="ORF">Taro_052597</name>
</gene>
<dbReference type="Proteomes" id="UP000652761">
    <property type="component" value="Unassembled WGS sequence"/>
</dbReference>
<dbReference type="AlphaFoldDB" id="A0A843XK57"/>
<organism evidence="1 2">
    <name type="scientific">Colocasia esculenta</name>
    <name type="common">Wild taro</name>
    <name type="synonym">Arum esculentum</name>
    <dbReference type="NCBI Taxonomy" id="4460"/>
    <lineage>
        <taxon>Eukaryota</taxon>
        <taxon>Viridiplantae</taxon>
        <taxon>Streptophyta</taxon>
        <taxon>Embryophyta</taxon>
        <taxon>Tracheophyta</taxon>
        <taxon>Spermatophyta</taxon>
        <taxon>Magnoliopsida</taxon>
        <taxon>Liliopsida</taxon>
        <taxon>Araceae</taxon>
        <taxon>Aroideae</taxon>
        <taxon>Colocasieae</taxon>
        <taxon>Colocasia</taxon>
    </lineage>
</organism>
<comment type="caution">
    <text evidence="1">The sequence shown here is derived from an EMBL/GenBank/DDBJ whole genome shotgun (WGS) entry which is preliminary data.</text>
</comment>
<feature type="non-terminal residue" evidence="1">
    <location>
        <position position="1"/>
    </location>
</feature>
<name>A0A843XK57_COLES</name>